<evidence type="ECO:0000313" key="13">
    <source>
        <dbReference type="Proteomes" id="UP000028073"/>
    </source>
</evidence>
<dbReference type="EMBL" id="JOKH01000001">
    <property type="protein sequence ID" value="KEQ18972.1"/>
    <property type="molecule type" value="Genomic_DNA"/>
</dbReference>
<dbReference type="PRINTS" id="PR00601">
    <property type="entry name" value="BACFERRITIN"/>
</dbReference>
<proteinExistence type="inferred from homology"/>
<dbReference type="Gene3D" id="1.20.1260.10">
    <property type="match status" value="1"/>
</dbReference>
<comment type="function">
    <text evidence="8">Iron-storage protein, whose ferroxidase center binds Fe(2+), oxidizes it using dioxygen to Fe(3+), and participates in the subsequent Fe(3+) oxide mineral core formation within the central cavity of the BFR protein shell.</text>
</comment>
<dbReference type="InterPro" id="IPR009078">
    <property type="entry name" value="Ferritin-like_SF"/>
</dbReference>
<dbReference type="InterPro" id="IPR012347">
    <property type="entry name" value="Ferritin-like"/>
</dbReference>
<evidence type="ECO:0000313" key="12">
    <source>
        <dbReference type="EMBL" id="KEQ18972.1"/>
    </source>
</evidence>
<evidence type="ECO:0000256" key="3">
    <source>
        <dbReference type="ARBA" id="ARBA00022434"/>
    </source>
</evidence>
<keyword evidence="6 8" id="KW-0408">Iron</keyword>
<evidence type="ECO:0000256" key="9">
    <source>
        <dbReference type="PIRSR" id="PIRSR002560-1"/>
    </source>
</evidence>
<dbReference type="PANTHER" id="PTHR30295">
    <property type="entry name" value="BACTERIOFERRITIN"/>
    <property type="match status" value="1"/>
</dbReference>
<dbReference type="PROSITE" id="PS00549">
    <property type="entry name" value="BACTERIOFERRITIN"/>
    <property type="match status" value="1"/>
</dbReference>
<dbReference type="GO" id="GO:0020037">
    <property type="term" value="F:heme binding"/>
    <property type="evidence" value="ECO:0007669"/>
    <property type="project" value="TreeGrafter"/>
</dbReference>
<dbReference type="SUPFAM" id="SSF47240">
    <property type="entry name" value="Ferritin-like"/>
    <property type="match status" value="1"/>
</dbReference>
<feature type="domain" description="Ferritin-like diiron" evidence="11">
    <location>
        <begin position="1"/>
        <end position="145"/>
    </location>
</feature>
<dbReference type="eggNOG" id="COG2193">
    <property type="taxonomic scope" value="Bacteria"/>
</dbReference>
<evidence type="ECO:0000256" key="8">
    <source>
        <dbReference type="PIRNR" id="PIRNR002560"/>
    </source>
</evidence>
<dbReference type="PROSITE" id="PS50905">
    <property type="entry name" value="FERRITIN_LIKE"/>
    <property type="match status" value="1"/>
</dbReference>
<dbReference type="RefSeq" id="WP_034832509.1">
    <property type="nucleotide sequence ID" value="NZ_JOKH01000001.1"/>
</dbReference>
<comment type="catalytic activity">
    <reaction evidence="8">
        <text>4 Fe(2+) + O2 + 4 H(+) = 4 Fe(3+) + 2 H2O</text>
        <dbReference type="Rhea" id="RHEA:11148"/>
        <dbReference type="ChEBI" id="CHEBI:15377"/>
        <dbReference type="ChEBI" id="CHEBI:15378"/>
        <dbReference type="ChEBI" id="CHEBI:15379"/>
        <dbReference type="ChEBI" id="CHEBI:29033"/>
        <dbReference type="ChEBI" id="CHEBI:29034"/>
        <dbReference type="EC" id="1.16.3.1"/>
    </reaction>
</comment>
<dbReference type="PIRSF" id="PIRSF002560">
    <property type="entry name" value="Bacterioferritin"/>
    <property type="match status" value="1"/>
</dbReference>
<name>A0A081NKJ9_9GAMM</name>
<reference evidence="12 13" key="1">
    <citation type="submission" date="2014-06" db="EMBL/GenBank/DDBJ databases">
        <title>Whole Genome Sequences of Three Symbiotic Endozoicomonas Bacteria.</title>
        <authorList>
            <person name="Neave M.J."/>
            <person name="Apprill A."/>
            <person name="Voolstra C.R."/>
        </authorList>
    </citation>
    <scope>NUCLEOTIDE SEQUENCE [LARGE SCALE GENOMIC DNA]</scope>
    <source>
        <strain evidence="12 13">DSM 25634</strain>
    </source>
</reference>
<feature type="binding site" evidence="9">
    <location>
        <position position="51"/>
    </location>
    <ligand>
        <name>Fe cation</name>
        <dbReference type="ChEBI" id="CHEBI:24875"/>
        <label>1</label>
    </ligand>
</feature>
<evidence type="ECO:0000256" key="10">
    <source>
        <dbReference type="RuleBase" id="RU000623"/>
    </source>
</evidence>
<keyword evidence="5 8" id="KW-0479">Metal-binding</keyword>
<feature type="binding site" evidence="9">
    <location>
        <position position="130"/>
    </location>
    <ligand>
        <name>Fe cation</name>
        <dbReference type="ChEBI" id="CHEBI:24875"/>
        <label>2</label>
    </ligand>
</feature>
<accession>A0A081NKJ9</accession>
<keyword evidence="13" id="KW-1185">Reference proteome</keyword>
<evidence type="ECO:0000256" key="1">
    <source>
        <dbReference type="ARBA" id="ARBA00001970"/>
    </source>
</evidence>
<comment type="catalytic activity">
    <reaction evidence="7">
        <text>Fe(2+)(in) = Fe(2+)(out)</text>
        <dbReference type="Rhea" id="RHEA:28486"/>
        <dbReference type="ChEBI" id="CHEBI:29033"/>
    </reaction>
</comment>
<feature type="binding site" evidence="9">
    <location>
        <position position="54"/>
    </location>
    <ligand>
        <name>Fe cation</name>
        <dbReference type="ChEBI" id="CHEBI:24875"/>
        <label>1</label>
    </ligand>
</feature>
<dbReference type="NCBIfam" id="TIGR00754">
    <property type="entry name" value="bfr"/>
    <property type="match status" value="1"/>
</dbReference>
<comment type="caution">
    <text evidence="12">The sequence shown here is derived from an EMBL/GenBank/DDBJ whole genome shotgun (WGS) entry which is preliminary data.</text>
</comment>
<evidence type="ECO:0000256" key="5">
    <source>
        <dbReference type="ARBA" id="ARBA00022723"/>
    </source>
</evidence>
<dbReference type="InterPro" id="IPR009040">
    <property type="entry name" value="Ferritin-like_diiron"/>
</dbReference>
<comment type="cofactor">
    <cofactor evidence="1">
        <name>heme b</name>
        <dbReference type="ChEBI" id="CHEBI:60344"/>
    </cofactor>
</comment>
<dbReference type="GO" id="GO:0006826">
    <property type="term" value="P:iron ion transport"/>
    <property type="evidence" value="ECO:0007669"/>
    <property type="project" value="InterPro"/>
</dbReference>
<keyword evidence="4 10" id="KW-0349">Heme</keyword>
<dbReference type="GO" id="GO:0006879">
    <property type="term" value="P:intracellular iron ion homeostasis"/>
    <property type="evidence" value="ECO:0007669"/>
    <property type="project" value="UniProtKB-KW"/>
</dbReference>
<keyword evidence="3 8" id="KW-0409">Iron storage</keyword>
<comment type="similarity">
    <text evidence="2 8 10">Belongs to the bacterioferritin family.</text>
</comment>
<dbReference type="InterPro" id="IPR008331">
    <property type="entry name" value="Ferritin_DPS_dom"/>
</dbReference>
<evidence type="ECO:0000256" key="7">
    <source>
        <dbReference type="ARBA" id="ARBA00036243"/>
    </source>
</evidence>
<dbReference type="InterPro" id="IPR002024">
    <property type="entry name" value="Bacterioferritin"/>
</dbReference>
<gene>
    <name evidence="12" type="ORF">GZ78_02715</name>
</gene>
<dbReference type="GO" id="GO:0005829">
    <property type="term" value="C:cytosol"/>
    <property type="evidence" value="ECO:0007669"/>
    <property type="project" value="TreeGrafter"/>
</dbReference>
<dbReference type="PANTHER" id="PTHR30295:SF0">
    <property type="entry name" value="BACTERIOFERRITIN"/>
    <property type="match status" value="1"/>
</dbReference>
<feature type="binding site" evidence="9">
    <location>
        <position position="18"/>
    </location>
    <ligand>
        <name>Fe cation</name>
        <dbReference type="ChEBI" id="CHEBI:24875"/>
        <label>1</label>
    </ligand>
</feature>
<dbReference type="Pfam" id="PF00210">
    <property type="entry name" value="Ferritin"/>
    <property type="match status" value="1"/>
</dbReference>
<evidence type="ECO:0000256" key="4">
    <source>
        <dbReference type="ARBA" id="ARBA00022617"/>
    </source>
</evidence>
<dbReference type="GO" id="GO:0008199">
    <property type="term" value="F:ferric iron binding"/>
    <property type="evidence" value="ECO:0007669"/>
    <property type="project" value="InterPro"/>
</dbReference>
<dbReference type="STRING" id="1137799.GZ78_02715"/>
<feature type="binding site" evidence="9">
    <location>
        <position position="51"/>
    </location>
    <ligand>
        <name>Fe cation</name>
        <dbReference type="ChEBI" id="CHEBI:24875"/>
        <label>2</label>
    </ligand>
</feature>
<feature type="binding site" description="axial binding residue" evidence="9">
    <location>
        <position position="52"/>
    </location>
    <ligand>
        <name>heme b</name>
        <dbReference type="ChEBI" id="CHEBI:60344"/>
        <note>ligand shared between dimeric partners</note>
    </ligand>
    <ligandPart>
        <name>Fe</name>
        <dbReference type="ChEBI" id="CHEBI:18248"/>
    </ligandPart>
</feature>
<dbReference type="GO" id="GO:0004322">
    <property type="term" value="F:ferroxidase activity"/>
    <property type="evidence" value="ECO:0007669"/>
    <property type="project" value="UniProtKB-EC"/>
</dbReference>
<dbReference type="EC" id="1.16.3.1" evidence="8"/>
<dbReference type="CDD" id="cd00907">
    <property type="entry name" value="Bacterioferritin"/>
    <property type="match status" value="1"/>
</dbReference>
<organism evidence="12 13">
    <name type="scientific">Endozoicomonas numazuensis</name>
    <dbReference type="NCBI Taxonomy" id="1137799"/>
    <lineage>
        <taxon>Bacteria</taxon>
        <taxon>Pseudomonadati</taxon>
        <taxon>Pseudomonadota</taxon>
        <taxon>Gammaproteobacteria</taxon>
        <taxon>Oceanospirillales</taxon>
        <taxon>Endozoicomonadaceae</taxon>
        <taxon>Endozoicomonas</taxon>
    </lineage>
</organism>
<feature type="binding site" evidence="9">
    <location>
        <position position="94"/>
    </location>
    <ligand>
        <name>Fe cation</name>
        <dbReference type="ChEBI" id="CHEBI:24875"/>
        <label>2</label>
    </ligand>
</feature>
<protein>
    <recommendedName>
        <fullName evidence="8 10">Bacterioferritin</fullName>
        <ecNumber evidence="8">1.16.3.1</ecNumber>
    </recommendedName>
</protein>
<dbReference type="AlphaFoldDB" id="A0A081NKJ9"/>
<feature type="binding site" evidence="9">
    <location>
        <position position="127"/>
    </location>
    <ligand>
        <name>Fe cation</name>
        <dbReference type="ChEBI" id="CHEBI:24875"/>
        <label>1</label>
    </ligand>
</feature>
<dbReference type="Proteomes" id="UP000028073">
    <property type="component" value="Unassembled WGS sequence"/>
</dbReference>
<evidence type="ECO:0000256" key="2">
    <source>
        <dbReference type="ARBA" id="ARBA00008093"/>
    </source>
</evidence>
<dbReference type="OrthoDB" id="9800505at2"/>
<feature type="binding site" evidence="9">
    <location>
        <position position="50"/>
    </location>
    <ligand>
        <name>Fe cation</name>
        <dbReference type="ChEBI" id="CHEBI:24875"/>
        <label>3</label>
    </ligand>
</feature>
<evidence type="ECO:0000259" key="11">
    <source>
        <dbReference type="PROSITE" id="PS50905"/>
    </source>
</evidence>
<evidence type="ECO:0000256" key="6">
    <source>
        <dbReference type="ARBA" id="ARBA00023004"/>
    </source>
</evidence>
<sequence length="157" mass="18183">MQGDKGVLDHLNKVLMNELTAINQYFLHARMLKNWGVNKLGQYIYKESIDEMWHADWLIERILFLEGMPDFKYMQKPIMAGDVKGILEADLQQELKAIPPLKEAIDACEKAGDYGSRQLLEKILAAEEEHMDSLEIHLNRIKTMGMENYLLSQSEED</sequence>
<feature type="binding site" evidence="9">
    <location>
        <position position="127"/>
    </location>
    <ligand>
        <name>Fe cation</name>
        <dbReference type="ChEBI" id="CHEBI:24875"/>
        <label>2</label>
    </ligand>
</feature>